<dbReference type="Gene3D" id="3.40.640.10">
    <property type="entry name" value="Type I PLP-dependent aspartate aminotransferase-like (Major domain)"/>
    <property type="match status" value="1"/>
</dbReference>
<keyword evidence="4" id="KW-0238">DNA-binding</keyword>
<feature type="domain" description="Aminotransferase class V" evidence="5">
    <location>
        <begin position="77"/>
        <end position="209"/>
    </location>
</feature>
<dbReference type="Pfam" id="PF16211">
    <property type="entry name" value="Histone_H2A_C"/>
    <property type="match status" value="1"/>
</dbReference>
<dbReference type="SUPFAM" id="SSF53383">
    <property type="entry name" value="PLP-dependent transferases"/>
    <property type="match status" value="1"/>
</dbReference>
<dbReference type="InterPro" id="IPR032454">
    <property type="entry name" value="Histone_H2A_C"/>
</dbReference>
<evidence type="ECO:0000313" key="8">
    <source>
        <dbReference type="Proteomes" id="UP000078046"/>
    </source>
</evidence>
<dbReference type="Pfam" id="PF00266">
    <property type="entry name" value="Aminotran_5"/>
    <property type="match status" value="1"/>
</dbReference>
<evidence type="ECO:0000256" key="2">
    <source>
        <dbReference type="ARBA" id="ARBA00011538"/>
    </source>
</evidence>
<sequence>MKHITISQGGVLPHINLTLIPKKAKATGKLVYLNDNHTSVVGMRETVLWRKFGFKCLKYDDFMKEANLIRQNDYTNQLFVFPAQSNFNGKKYNLSIINDIKKPKKFVLLDAASFVPCSKLDLEKYQPDFVVFSFYKIFGYPTGLGALIVHKRAKSLLRKRYFGGGTQDIYLVDKKINYPRKNFSSRFEDGTIPFLQLVGLRAAFMCFTMSKFAGLPEKVENVVFTIFSVFLKKLSELKHDNHQPIILIYGDMDHMSSKCNGAVLNFNVNKSAIKNKIILRTGTFCNIGASQMWLNLTNDDLMKSYEANHVLDDSIGVIDGKPTGSKRNIKILI</sequence>
<dbReference type="InterPro" id="IPR015421">
    <property type="entry name" value="PyrdxlP-dep_Trfase_major"/>
</dbReference>
<dbReference type="InterPro" id="IPR000192">
    <property type="entry name" value="Aminotrans_V_dom"/>
</dbReference>
<organism evidence="7 8">
    <name type="scientific">Intoshia linei</name>
    <dbReference type="NCBI Taxonomy" id="1819745"/>
    <lineage>
        <taxon>Eukaryota</taxon>
        <taxon>Metazoa</taxon>
        <taxon>Spiralia</taxon>
        <taxon>Lophotrochozoa</taxon>
        <taxon>Mesozoa</taxon>
        <taxon>Orthonectida</taxon>
        <taxon>Rhopaluridae</taxon>
        <taxon>Intoshia</taxon>
    </lineage>
</organism>
<comment type="caution">
    <text evidence="7">The sequence shown here is derived from an EMBL/GenBank/DDBJ whole genome shotgun (WGS) entry which is preliminary data.</text>
</comment>
<dbReference type="AlphaFoldDB" id="A0A177B7Z3"/>
<feature type="domain" description="Histone H2A C-terminal" evidence="6">
    <location>
        <begin position="1"/>
        <end position="28"/>
    </location>
</feature>
<dbReference type="InterPro" id="IPR015424">
    <property type="entry name" value="PyrdxlP-dep_Trfase"/>
</dbReference>
<evidence type="ECO:0000259" key="6">
    <source>
        <dbReference type="Pfam" id="PF16211"/>
    </source>
</evidence>
<keyword evidence="4" id="KW-0544">Nucleosome core</keyword>
<comment type="subunit">
    <text evidence="2">The nucleosome is a histone octamer containing two molecules each of H2A, H2B, H3 and H4 assembled in one H3-H4 heterotetramer and two H2A-H2B heterodimers. The octamer wraps approximately 147 bp of DNA.</text>
</comment>
<evidence type="ECO:0008006" key="9">
    <source>
        <dbReference type="Google" id="ProtNLM"/>
    </source>
</evidence>
<dbReference type="GO" id="GO:0043545">
    <property type="term" value="P:molybdopterin cofactor metabolic process"/>
    <property type="evidence" value="ECO:0007669"/>
    <property type="project" value="TreeGrafter"/>
</dbReference>
<keyword evidence="8" id="KW-1185">Reference proteome</keyword>
<evidence type="ECO:0000256" key="4">
    <source>
        <dbReference type="ARBA" id="ARBA00023269"/>
    </source>
</evidence>
<accession>A0A177B7Z3</accession>
<evidence type="ECO:0000313" key="7">
    <source>
        <dbReference type="EMBL" id="OAF69691.1"/>
    </source>
</evidence>
<dbReference type="GO" id="GO:0000786">
    <property type="term" value="C:nucleosome"/>
    <property type="evidence" value="ECO:0007669"/>
    <property type="project" value="UniProtKB-KW"/>
</dbReference>
<proteinExistence type="predicted"/>
<gene>
    <name evidence="7" type="ORF">A3Q56_02526</name>
</gene>
<comment type="subcellular location">
    <subcellularLocation>
        <location evidence="1">Chromosome</location>
    </subcellularLocation>
</comment>
<dbReference type="Proteomes" id="UP000078046">
    <property type="component" value="Unassembled WGS sequence"/>
</dbReference>
<dbReference type="PANTHER" id="PTHR14237:SF80">
    <property type="entry name" value="MOLYBDENUM COFACTOR SULFURASE"/>
    <property type="match status" value="1"/>
</dbReference>
<evidence type="ECO:0000256" key="3">
    <source>
        <dbReference type="ARBA" id="ARBA00022454"/>
    </source>
</evidence>
<reference evidence="7 8" key="1">
    <citation type="submission" date="2016-04" db="EMBL/GenBank/DDBJ databases">
        <title>The genome of Intoshia linei affirms orthonectids as highly simplified spiralians.</title>
        <authorList>
            <person name="Mikhailov K.V."/>
            <person name="Slusarev G.S."/>
            <person name="Nikitin M.A."/>
            <person name="Logacheva M.D."/>
            <person name="Penin A."/>
            <person name="Aleoshin V."/>
            <person name="Panchin Y.V."/>
        </authorList>
    </citation>
    <scope>NUCLEOTIDE SEQUENCE [LARGE SCALE GENOMIC DNA]</scope>
    <source>
        <strain evidence="7">Intl2013</strain>
        <tissue evidence="7">Whole animal</tissue>
    </source>
</reference>
<protein>
    <recommendedName>
        <fullName evidence="9">Aminotransferase class V domain-containing protein</fullName>
    </recommendedName>
</protein>
<evidence type="ECO:0000259" key="5">
    <source>
        <dbReference type="Pfam" id="PF00266"/>
    </source>
</evidence>
<dbReference type="PANTHER" id="PTHR14237">
    <property type="entry name" value="MOLYBDOPTERIN COFACTOR SULFURASE MOSC"/>
    <property type="match status" value="1"/>
</dbReference>
<name>A0A177B7Z3_9BILA</name>
<dbReference type="GO" id="GO:0008265">
    <property type="term" value="F:molybdenum cofactor sulfurtransferase activity"/>
    <property type="evidence" value="ECO:0007669"/>
    <property type="project" value="TreeGrafter"/>
</dbReference>
<dbReference type="OrthoDB" id="420046at2759"/>
<keyword evidence="3" id="KW-0158">Chromosome</keyword>
<evidence type="ECO:0000256" key="1">
    <source>
        <dbReference type="ARBA" id="ARBA00004286"/>
    </source>
</evidence>
<dbReference type="EMBL" id="LWCA01000242">
    <property type="protein sequence ID" value="OAF69691.1"/>
    <property type="molecule type" value="Genomic_DNA"/>
</dbReference>